<dbReference type="PROSITE" id="PS51352">
    <property type="entry name" value="THIOREDOXIN_2"/>
    <property type="match status" value="1"/>
</dbReference>
<protein>
    <submittedName>
        <fullName evidence="3">Thioredoxin-like</fullName>
    </submittedName>
</protein>
<dbReference type="Proteomes" id="UP000199666">
    <property type="component" value="Unassembled WGS sequence"/>
</dbReference>
<dbReference type="Pfam" id="PF13905">
    <property type="entry name" value="Thioredoxin_8"/>
    <property type="match status" value="1"/>
</dbReference>
<dbReference type="Gene3D" id="3.40.30.10">
    <property type="entry name" value="Glutaredoxin"/>
    <property type="match status" value="1"/>
</dbReference>
<gene>
    <name evidence="3" type="ORF">SAMN04489864_1122</name>
</gene>
<organism evidence="3 4">
    <name type="scientific">Pedobacter insulae</name>
    <dbReference type="NCBI Taxonomy" id="414048"/>
    <lineage>
        <taxon>Bacteria</taxon>
        <taxon>Pseudomonadati</taxon>
        <taxon>Bacteroidota</taxon>
        <taxon>Sphingobacteriia</taxon>
        <taxon>Sphingobacteriales</taxon>
        <taxon>Sphingobacteriaceae</taxon>
        <taxon>Pedobacter</taxon>
    </lineage>
</organism>
<evidence type="ECO:0000313" key="4">
    <source>
        <dbReference type="Proteomes" id="UP000199666"/>
    </source>
</evidence>
<dbReference type="STRING" id="414048.SAMN04489864_1122"/>
<proteinExistence type="predicted"/>
<feature type="transmembrane region" description="Helical" evidence="1">
    <location>
        <begin position="12"/>
        <end position="30"/>
    </location>
</feature>
<accession>A0A1I2ZXU6</accession>
<sequence>MLDNLNDMKAKLILFIYFFVSINLGTGSQIKAQVKNKQTSVFNDQKAKKQNTAIIYGEINSPDSLGPIQLVITPYYIDPNSSFLRVEKTIDPVPGEWFDGVTNPKVKKFSTEIPLSDVVGYFSLKIKEHPVLDNYLVLPGDSLKISINMSLLDVLFEGKNSSFYEAQYAVNREQQRQRFVSPRMVVTSKSAKMFSRPESIAKMAEFKDKFGFRLTVLEPGKEILDYHLSYLEHPERVVNSQLEIIDSFSEHLSSEQCDLLKAKILCDFYGAGLSTYRNFHHETVEGQFNANDQVLYRNRVQRIIRDIAEKDFLLNTQLVSASFLDMALESCILTAIWENKSFLEIVKREYREEVADRLRASYLSNHLQRLPNKENYIHKFLAATKTSPWKDRIQSLERSNIVGEVIQQVNMVGLDGMNYTKKNILGKPTLLYFYFSSCHFSKTYFQQYLFPLYQETKDLGYQLIAVSIDKDQTLWKSRIDEYSNSSILSLNLRDKDKEFWISYYEIFGYPKTMFLDEHGKIISFDIGSQANNYETFRSNFLELYNKEIKNLPSPTGTKR</sequence>
<keyword evidence="1" id="KW-0472">Membrane</keyword>
<dbReference type="EMBL" id="FOPP01000012">
    <property type="protein sequence ID" value="SFH42598.1"/>
    <property type="molecule type" value="Genomic_DNA"/>
</dbReference>
<feature type="domain" description="Thioredoxin" evidence="2">
    <location>
        <begin position="400"/>
        <end position="553"/>
    </location>
</feature>
<dbReference type="AlphaFoldDB" id="A0A1I2ZXU6"/>
<keyword evidence="1" id="KW-0812">Transmembrane</keyword>
<reference evidence="3 4" key="1">
    <citation type="submission" date="2016-10" db="EMBL/GenBank/DDBJ databases">
        <authorList>
            <person name="de Groot N.N."/>
        </authorList>
    </citation>
    <scope>NUCLEOTIDE SEQUENCE [LARGE SCALE GENOMIC DNA]</scope>
    <source>
        <strain evidence="3 4">DSM 18684</strain>
    </source>
</reference>
<dbReference type="InterPro" id="IPR012336">
    <property type="entry name" value="Thioredoxin-like_fold"/>
</dbReference>
<keyword evidence="4" id="KW-1185">Reference proteome</keyword>
<dbReference type="CDD" id="cd02966">
    <property type="entry name" value="TlpA_like_family"/>
    <property type="match status" value="1"/>
</dbReference>
<evidence type="ECO:0000313" key="3">
    <source>
        <dbReference type="EMBL" id="SFH42598.1"/>
    </source>
</evidence>
<evidence type="ECO:0000259" key="2">
    <source>
        <dbReference type="PROSITE" id="PS51352"/>
    </source>
</evidence>
<name>A0A1I2ZXU6_9SPHI</name>
<keyword evidence="1" id="KW-1133">Transmembrane helix</keyword>
<dbReference type="OrthoDB" id="9815205at2"/>
<dbReference type="SUPFAM" id="SSF52833">
    <property type="entry name" value="Thioredoxin-like"/>
    <property type="match status" value="1"/>
</dbReference>
<evidence type="ECO:0000256" key="1">
    <source>
        <dbReference type="SAM" id="Phobius"/>
    </source>
</evidence>
<dbReference type="InterPro" id="IPR013766">
    <property type="entry name" value="Thioredoxin_domain"/>
</dbReference>
<dbReference type="InterPro" id="IPR036249">
    <property type="entry name" value="Thioredoxin-like_sf"/>
</dbReference>